<dbReference type="SUPFAM" id="SSF48371">
    <property type="entry name" value="ARM repeat"/>
    <property type="match status" value="1"/>
</dbReference>
<protein>
    <submittedName>
        <fullName evidence="1">Uncharacterized protein</fullName>
    </submittedName>
</protein>
<reference evidence="1 2" key="1">
    <citation type="journal article" date="2014" name="Genome Biol. Evol.">
        <title>The genome of the myxosporean Thelohanellus kitauei shows adaptations to nutrient acquisition within its fish host.</title>
        <authorList>
            <person name="Yang Y."/>
            <person name="Xiong J."/>
            <person name="Zhou Z."/>
            <person name="Huo F."/>
            <person name="Miao W."/>
            <person name="Ran C."/>
            <person name="Liu Y."/>
            <person name="Zhang J."/>
            <person name="Feng J."/>
            <person name="Wang M."/>
            <person name="Wang M."/>
            <person name="Wang L."/>
            <person name="Yao B."/>
        </authorList>
    </citation>
    <scope>NUCLEOTIDE SEQUENCE [LARGE SCALE GENOMIC DNA]</scope>
    <source>
        <strain evidence="1">Wuqing</strain>
    </source>
</reference>
<dbReference type="AlphaFoldDB" id="A0A0C2MSD6"/>
<dbReference type="EMBL" id="JWZT01003307">
    <property type="protein sequence ID" value="KII67120.1"/>
    <property type="molecule type" value="Genomic_DNA"/>
</dbReference>
<evidence type="ECO:0000313" key="2">
    <source>
        <dbReference type="Proteomes" id="UP000031668"/>
    </source>
</evidence>
<comment type="caution">
    <text evidence="1">The sequence shown here is derived from an EMBL/GenBank/DDBJ whole genome shotgun (WGS) entry which is preliminary data.</text>
</comment>
<evidence type="ECO:0000313" key="1">
    <source>
        <dbReference type="EMBL" id="KII67120.1"/>
    </source>
</evidence>
<dbReference type="InterPro" id="IPR016024">
    <property type="entry name" value="ARM-type_fold"/>
</dbReference>
<accession>A0A0C2MSD6</accession>
<name>A0A0C2MSD6_THEKT</name>
<gene>
    <name evidence="1" type="ORF">RF11_00477</name>
</gene>
<sequence length="524" mass="61536">MENSQIIEDFAFNVERSKSSNRNERKEAEGWMHKFIEEEGAVGICLQILNSSLANDIKLKSIEVIQIKHFVTDAEYLKLTFDTFWQITRIFPNENVLDSSFHTEICKYLHTADPENTKNTQMCIQYIGEFVCQAKSSINAEIERKYRFYSSLVMDFRRYIEPAVKRNDYELFVMSIIGLPSKCESKKESKSWVLCTENMVIYRLAEFLESFINMDEYENNYRAEIKSIIDFHSKIVLKEIKESPPDDSSRFVFVSLKPLRIFMNRIIDDVDIEDDDYSAVADQALNLCLEVIRHFKENEELCNEACNLMPQCILCFQKFGCSFECVCFYLKADCKWILEFTKAFYGQIINFLQHKDQNNRSILTTQLLALSQQMLCHYYEDALLLIDVGMLINVASDTLFSQNKVVDNLPSKIIRQLLNFDRLPINRFETKIILNCLYKTHMKQLIKNCFEAIMFHKNKSVIEISGEILNMVNKNERYFIGSNSETTREHIYEIWKNHSHKISSDRSILEDFIHLLNKPYPLPA</sequence>
<proteinExistence type="predicted"/>
<keyword evidence="2" id="KW-1185">Reference proteome</keyword>
<dbReference type="Proteomes" id="UP000031668">
    <property type="component" value="Unassembled WGS sequence"/>
</dbReference>
<organism evidence="1 2">
    <name type="scientific">Thelohanellus kitauei</name>
    <name type="common">Myxosporean</name>
    <dbReference type="NCBI Taxonomy" id="669202"/>
    <lineage>
        <taxon>Eukaryota</taxon>
        <taxon>Metazoa</taxon>
        <taxon>Cnidaria</taxon>
        <taxon>Myxozoa</taxon>
        <taxon>Myxosporea</taxon>
        <taxon>Bivalvulida</taxon>
        <taxon>Platysporina</taxon>
        <taxon>Myxobolidae</taxon>
        <taxon>Thelohanellus</taxon>
    </lineage>
</organism>